<evidence type="ECO:0000313" key="2">
    <source>
        <dbReference type="Proteomes" id="UP000267096"/>
    </source>
</evidence>
<reference evidence="3" key="1">
    <citation type="submission" date="2017-02" db="UniProtKB">
        <authorList>
            <consortium name="WormBaseParasite"/>
        </authorList>
    </citation>
    <scope>IDENTIFICATION</scope>
</reference>
<name>A0A0M3J1U8_ANISI</name>
<dbReference type="InterPro" id="IPR028082">
    <property type="entry name" value="Peripla_BP_I"/>
</dbReference>
<keyword evidence="2" id="KW-1185">Reference proteome</keyword>
<protein>
    <submittedName>
        <fullName evidence="3">CELF35-1 (inferred by orthology to a C. elegans protein)</fullName>
    </submittedName>
</protein>
<dbReference type="EMBL" id="UYRR01001432">
    <property type="protein sequence ID" value="VDK18705.1"/>
    <property type="molecule type" value="Genomic_DNA"/>
</dbReference>
<evidence type="ECO:0000313" key="1">
    <source>
        <dbReference type="EMBL" id="VDK18705.1"/>
    </source>
</evidence>
<reference evidence="1 2" key="2">
    <citation type="submission" date="2018-11" db="EMBL/GenBank/DDBJ databases">
        <authorList>
            <consortium name="Pathogen Informatics"/>
        </authorList>
    </citation>
    <scope>NUCLEOTIDE SEQUENCE [LARGE SCALE GENOMIC DNA]</scope>
</reference>
<dbReference type="WBParaSite" id="ASIM_0000150201-mRNA-1">
    <property type="protein sequence ID" value="ASIM_0000150201-mRNA-1"/>
    <property type="gene ID" value="ASIM_0000150201"/>
</dbReference>
<sequence length="525" mass="59314">MQAQITSGLISPKDRESAEALGIFVRTNLLPVAAYSTPSADGLVEVDVENMFTTAPTLSVYVDVFIKLMTNLRSNLVTIVENSEHPKSVARIVKQLERAGIHVAEVIPYDHPVLAEVIADSDSQIILSYIEKEQFFEVFTDEKLLASNKMWVTISVNGDGLNAQEQLEILRRGSKAKIVSLQPRSKNLAQFKEYFLRVLKNNYQSYSLLTAYVEQVFNCSMKGDNGLMNCADIERNEMSQIYKQASTVEYAVKLTYVLAVVGARVENITTTFSDPICDRPTAECNQLIMDELESLDYVFGASDPAELNSQRLQFYRNKDDSVLISSGIIIEGILLFNDDHMVPMVIEYETGSKPRVVNNNLKYLKIRSQCAPYRPFCGTCKQVTEVDSNKYFLSIPKEYPLYIMALFDFHDGRNCQSFKNSDISLPMSFIHTIWTFRKRYPQLKLLQNLDFGALLVDSCSIGKTAAEVIIIGETQCFTFQQADRNITIVPGSVFGQLYSSYTSSRAHNFLLSFSLYHSKQCNMKK</sequence>
<accession>A0A0M3J1U8</accession>
<evidence type="ECO:0000313" key="3">
    <source>
        <dbReference type="WBParaSite" id="ASIM_0000150201-mRNA-1"/>
    </source>
</evidence>
<dbReference type="Proteomes" id="UP000267096">
    <property type="component" value="Unassembled WGS sequence"/>
</dbReference>
<gene>
    <name evidence="1" type="ORF">ASIM_LOCUS1381</name>
</gene>
<proteinExistence type="predicted"/>
<organism evidence="3">
    <name type="scientific">Anisakis simplex</name>
    <name type="common">Herring worm</name>
    <dbReference type="NCBI Taxonomy" id="6269"/>
    <lineage>
        <taxon>Eukaryota</taxon>
        <taxon>Metazoa</taxon>
        <taxon>Ecdysozoa</taxon>
        <taxon>Nematoda</taxon>
        <taxon>Chromadorea</taxon>
        <taxon>Rhabditida</taxon>
        <taxon>Spirurina</taxon>
        <taxon>Ascaridomorpha</taxon>
        <taxon>Ascaridoidea</taxon>
        <taxon>Anisakidae</taxon>
        <taxon>Anisakis</taxon>
        <taxon>Anisakis simplex complex</taxon>
    </lineage>
</organism>
<dbReference type="Gene3D" id="3.40.50.2300">
    <property type="match status" value="2"/>
</dbReference>
<dbReference type="AlphaFoldDB" id="A0A0M3J1U8"/>
<dbReference type="SUPFAM" id="SSF53822">
    <property type="entry name" value="Periplasmic binding protein-like I"/>
    <property type="match status" value="1"/>
</dbReference>
<dbReference type="OrthoDB" id="9880600at2759"/>